<dbReference type="EMBL" id="NIDF01000019">
    <property type="protein sequence ID" value="TYJ56874.1"/>
    <property type="molecule type" value="Genomic_DNA"/>
</dbReference>
<feature type="region of interest" description="Disordered" evidence="1">
    <location>
        <begin position="141"/>
        <end position="160"/>
    </location>
</feature>
<keyword evidence="3" id="KW-1185">Reference proteome</keyword>
<dbReference type="AlphaFoldDB" id="A0A5D3B2A5"/>
<dbReference type="Proteomes" id="UP000322245">
    <property type="component" value="Unassembled WGS sequence"/>
</dbReference>
<accession>A0A5D3B2A5</accession>
<evidence type="ECO:0000313" key="3">
    <source>
        <dbReference type="Proteomes" id="UP000322245"/>
    </source>
</evidence>
<organism evidence="2 3">
    <name type="scientific">Cryptococcus floricola</name>
    <dbReference type="NCBI Taxonomy" id="2591691"/>
    <lineage>
        <taxon>Eukaryota</taxon>
        <taxon>Fungi</taxon>
        <taxon>Dikarya</taxon>
        <taxon>Basidiomycota</taxon>
        <taxon>Agaricomycotina</taxon>
        <taxon>Tremellomycetes</taxon>
        <taxon>Tremellales</taxon>
        <taxon>Cryptococcaceae</taxon>
        <taxon>Cryptococcus</taxon>
    </lineage>
</organism>
<gene>
    <name evidence="2" type="ORF">B9479_002485</name>
</gene>
<feature type="region of interest" description="Disordered" evidence="1">
    <location>
        <begin position="1"/>
        <end position="23"/>
    </location>
</feature>
<sequence>MSSADQQTSTAPSSLNDTHQSVEDVSSEINTAVEALVNNFEFQLEYNITEIDNFKRFEHVFHSARKSILSAVKDEVTKTLKSQVASRKREGRTDGSMNDVNLYARNVDVDEGMRVHFEDFSVYGKGWSGKQTCTTLVIDSGLAPEGDSQKKEEEVEEQVV</sequence>
<name>A0A5D3B2A5_9TREE</name>
<proteinExistence type="predicted"/>
<comment type="caution">
    <text evidence="2">The sequence shown here is derived from an EMBL/GenBank/DDBJ whole genome shotgun (WGS) entry which is preliminary data.</text>
</comment>
<evidence type="ECO:0000256" key="1">
    <source>
        <dbReference type="SAM" id="MobiDB-lite"/>
    </source>
</evidence>
<protein>
    <submittedName>
        <fullName evidence="2">Uncharacterized protein</fullName>
    </submittedName>
</protein>
<evidence type="ECO:0000313" key="2">
    <source>
        <dbReference type="EMBL" id="TYJ56874.1"/>
    </source>
</evidence>
<reference evidence="2 3" key="1">
    <citation type="submission" date="2017-05" db="EMBL/GenBank/DDBJ databases">
        <title>The Genome Sequence of Tsuchiyaea wingfieldii DSM 27421.</title>
        <authorList>
            <person name="Cuomo C."/>
            <person name="Passer A."/>
            <person name="Billmyre B."/>
            <person name="Heitman J."/>
        </authorList>
    </citation>
    <scope>NUCLEOTIDE SEQUENCE [LARGE SCALE GENOMIC DNA]</scope>
    <source>
        <strain evidence="2 3">DSM 27421</strain>
    </source>
</reference>